<protein>
    <recommendedName>
        <fullName evidence="1">Coiled-coil domain-containing protein</fullName>
    </recommendedName>
</protein>
<dbReference type="EMBL" id="OC001405">
    <property type="protein sequence ID" value="CAD7259837.1"/>
    <property type="molecule type" value="Genomic_DNA"/>
</dbReference>
<reference evidence="2" key="1">
    <citation type="submission" date="2020-11" db="EMBL/GenBank/DDBJ databases">
        <authorList>
            <person name="Tran Van P."/>
        </authorList>
    </citation>
    <scope>NUCLEOTIDE SEQUENCE</scope>
</reference>
<name>A0A7R9AUM9_TIMSH</name>
<gene>
    <name evidence="2" type="ORF">TSIB3V08_LOCUS4033</name>
</gene>
<dbReference type="InterPro" id="IPR029311">
    <property type="entry name" value="CCDC50_N"/>
</dbReference>
<evidence type="ECO:0000313" key="2">
    <source>
        <dbReference type="EMBL" id="CAD7259837.1"/>
    </source>
</evidence>
<proteinExistence type="predicted"/>
<sequence length="74" mass="8139">MQCEIRGMADVAEAATSSADTLPKPGRVNEVCREWLVKEDGALAVRLQNEECNIMSLRNSQDRSAAIQTRFLGS</sequence>
<accession>A0A7R9AUM9</accession>
<dbReference type="AlphaFoldDB" id="A0A7R9AUM9"/>
<organism evidence="2">
    <name type="scientific">Timema shepardi</name>
    <name type="common">Walking stick</name>
    <dbReference type="NCBI Taxonomy" id="629360"/>
    <lineage>
        <taxon>Eukaryota</taxon>
        <taxon>Metazoa</taxon>
        <taxon>Ecdysozoa</taxon>
        <taxon>Arthropoda</taxon>
        <taxon>Hexapoda</taxon>
        <taxon>Insecta</taxon>
        <taxon>Pterygota</taxon>
        <taxon>Neoptera</taxon>
        <taxon>Polyneoptera</taxon>
        <taxon>Phasmatodea</taxon>
        <taxon>Timematodea</taxon>
        <taxon>Timematoidea</taxon>
        <taxon>Timematidae</taxon>
        <taxon>Timema</taxon>
    </lineage>
</organism>
<dbReference type="Pfam" id="PF15295">
    <property type="entry name" value="CCDC50_N"/>
    <property type="match status" value="1"/>
</dbReference>
<evidence type="ECO:0000259" key="1">
    <source>
        <dbReference type="Pfam" id="PF15295"/>
    </source>
</evidence>
<feature type="domain" description="Coiled-coil" evidence="1">
    <location>
        <begin position="22"/>
        <end position="61"/>
    </location>
</feature>